<evidence type="ECO:0000313" key="2">
    <source>
        <dbReference type="Proteomes" id="UP000429555"/>
    </source>
</evidence>
<dbReference type="Pfam" id="PF03079">
    <property type="entry name" value="ARD"/>
    <property type="match status" value="1"/>
</dbReference>
<dbReference type="InterPro" id="IPR011051">
    <property type="entry name" value="RmlC_Cupin_sf"/>
</dbReference>
<keyword evidence="2" id="KW-1185">Reference proteome</keyword>
<protein>
    <submittedName>
        <fullName evidence="1">Acireductone dioxygenase</fullName>
    </submittedName>
</protein>
<reference evidence="1 2" key="1">
    <citation type="submission" date="2019-11" db="EMBL/GenBank/DDBJ databases">
        <title>Pseudomonas flavidum sp. nov., isolated from Baiyang Lake.</title>
        <authorList>
            <person name="Zhao Y."/>
        </authorList>
    </citation>
    <scope>NUCLEOTIDE SEQUENCE [LARGE SCALE GENOMIC DNA]</scope>
    <source>
        <strain evidence="2">R-22-3 w-18</strain>
    </source>
</reference>
<gene>
    <name evidence="1" type="ORF">GJV18_10395</name>
</gene>
<dbReference type="GO" id="GO:0010309">
    <property type="term" value="F:acireductone dioxygenase [iron(II)-requiring] activity"/>
    <property type="evidence" value="ECO:0007669"/>
    <property type="project" value="InterPro"/>
</dbReference>
<dbReference type="Proteomes" id="UP000429555">
    <property type="component" value="Unassembled WGS sequence"/>
</dbReference>
<dbReference type="InterPro" id="IPR014710">
    <property type="entry name" value="RmlC-like_jellyroll"/>
</dbReference>
<dbReference type="SUPFAM" id="SSF51182">
    <property type="entry name" value="RmlC-like cupins"/>
    <property type="match status" value="1"/>
</dbReference>
<dbReference type="Gene3D" id="2.60.120.10">
    <property type="entry name" value="Jelly Rolls"/>
    <property type="match status" value="1"/>
</dbReference>
<keyword evidence="1" id="KW-0560">Oxidoreductase</keyword>
<sequence>MPMSILSVYHQSTPEQANKTLTHMEDIASTLGVAGIELLSLPLASALPAGADQASILAACAEPLARLQSEGYASLEVLSLDCGIDGAPEQRTSLRQARRYPVDQQFYCVGGRLQLCLQVDDYVLAVQCEKHDLLRVPAGVVHWLDIGEQPRLALVRLFASSKVPAATLADQTLAGLIPGLDD</sequence>
<accession>A0A6I4KUE9</accession>
<keyword evidence="1" id="KW-0223">Dioxygenase</keyword>
<comment type="caution">
    <text evidence="1">The sequence shown here is derived from an EMBL/GenBank/DDBJ whole genome shotgun (WGS) entry which is preliminary data.</text>
</comment>
<dbReference type="InterPro" id="IPR004313">
    <property type="entry name" value="ARD"/>
</dbReference>
<name>A0A6I4KUE9_9PSED</name>
<dbReference type="AlphaFoldDB" id="A0A6I4KUE9"/>
<evidence type="ECO:0000313" key="1">
    <source>
        <dbReference type="EMBL" id="MVW75727.1"/>
    </source>
</evidence>
<proteinExistence type="predicted"/>
<dbReference type="EMBL" id="WKJZ01000001">
    <property type="protein sequence ID" value="MVW75727.1"/>
    <property type="molecule type" value="Genomic_DNA"/>
</dbReference>
<organism evidence="1 2">
    <name type="scientific">Pseudomonas xionganensis</name>
    <dbReference type="NCBI Taxonomy" id="2654845"/>
    <lineage>
        <taxon>Bacteria</taxon>
        <taxon>Pseudomonadati</taxon>
        <taxon>Pseudomonadota</taxon>
        <taxon>Gammaproteobacteria</taxon>
        <taxon>Pseudomonadales</taxon>
        <taxon>Pseudomonadaceae</taxon>
        <taxon>Pseudomonas</taxon>
    </lineage>
</organism>